<keyword evidence="3" id="KW-1185">Reference proteome</keyword>
<gene>
    <name evidence="2" type="ORF">FNH05_02490</name>
</gene>
<accession>A0A558DKW5</accession>
<evidence type="ECO:0000256" key="1">
    <source>
        <dbReference type="SAM" id="Phobius"/>
    </source>
</evidence>
<reference evidence="2 3" key="1">
    <citation type="submission" date="2019-07" db="EMBL/GenBank/DDBJ databases">
        <authorList>
            <person name="Duangmal K."/>
            <person name="Teo W.F.A."/>
        </authorList>
    </citation>
    <scope>NUCLEOTIDE SEQUENCE [LARGE SCALE GENOMIC DNA]</scope>
    <source>
        <strain evidence="2 3">TBRC 6029</strain>
    </source>
</reference>
<dbReference type="RefSeq" id="WP_144585612.1">
    <property type="nucleotide sequence ID" value="NZ_VJWX01000011.1"/>
</dbReference>
<proteinExistence type="predicted"/>
<sequence>MRTRCSPGVPLPGGFGFPLGVVLTTLATLVTIAAKGTGHPLWPVLALAVTVATLSAVTSPPAVAGIAVVAWALQDGFVLGREGALVFTSASAQDAVILAGATLVSVSVMAMLRALRSRVSPGPSRSGNVA</sequence>
<evidence type="ECO:0000313" key="2">
    <source>
        <dbReference type="EMBL" id="TVT61649.1"/>
    </source>
</evidence>
<keyword evidence="1" id="KW-0472">Membrane</keyword>
<reference evidence="2 3" key="2">
    <citation type="submission" date="2019-08" db="EMBL/GenBank/DDBJ databases">
        <title>Amycolatopsis acidicola sp. nov., isolated from peat swamp forest soil.</title>
        <authorList>
            <person name="Srisuk N."/>
        </authorList>
    </citation>
    <scope>NUCLEOTIDE SEQUENCE [LARGE SCALE GENOMIC DNA]</scope>
    <source>
        <strain evidence="2 3">TBRC 6029</strain>
    </source>
</reference>
<comment type="caution">
    <text evidence="2">The sequence shown here is derived from an EMBL/GenBank/DDBJ whole genome shotgun (WGS) entry which is preliminary data.</text>
</comment>
<dbReference type="AlphaFoldDB" id="A0A558DKW5"/>
<evidence type="ECO:0008006" key="4">
    <source>
        <dbReference type="Google" id="ProtNLM"/>
    </source>
</evidence>
<feature type="transmembrane region" description="Helical" evidence="1">
    <location>
        <begin position="41"/>
        <end position="73"/>
    </location>
</feature>
<feature type="transmembrane region" description="Helical" evidence="1">
    <location>
        <begin position="15"/>
        <end position="34"/>
    </location>
</feature>
<organism evidence="2 3">
    <name type="scientific">Amycolatopsis rhizosphaerae</name>
    <dbReference type="NCBI Taxonomy" id="2053003"/>
    <lineage>
        <taxon>Bacteria</taxon>
        <taxon>Bacillati</taxon>
        <taxon>Actinomycetota</taxon>
        <taxon>Actinomycetes</taxon>
        <taxon>Pseudonocardiales</taxon>
        <taxon>Pseudonocardiaceae</taxon>
        <taxon>Amycolatopsis</taxon>
    </lineage>
</organism>
<keyword evidence="1" id="KW-1133">Transmembrane helix</keyword>
<dbReference type="OrthoDB" id="3638648at2"/>
<dbReference type="EMBL" id="VJWX01000011">
    <property type="protein sequence ID" value="TVT61649.1"/>
    <property type="molecule type" value="Genomic_DNA"/>
</dbReference>
<evidence type="ECO:0000313" key="3">
    <source>
        <dbReference type="Proteomes" id="UP000320011"/>
    </source>
</evidence>
<name>A0A558DKW5_9PSEU</name>
<keyword evidence="1" id="KW-0812">Transmembrane</keyword>
<dbReference type="Proteomes" id="UP000320011">
    <property type="component" value="Unassembled WGS sequence"/>
</dbReference>
<protein>
    <recommendedName>
        <fullName evidence="4">DUF4118 domain-containing protein</fullName>
    </recommendedName>
</protein>